<dbReference type="RefSeq" id="WP_255036452.1">
    <property type="nucleotide sequence ID" value="NZ_RJUF01000013.1"/>
</dbReference>
<reference evidence="2 3" key="1">
    <citation type="submission" date="2018-11" db="EMBL/GenBank/DDBJ databases">
        <title>Novel bacteria species description.</title>
        <authorList>
            <person name="Han J.-H."/>
        </authorList>
    </citation>
    <scope>NUCLEOTIDE SEQUENCE [LARGE SCALE GENOMIC DNA]</scope>
    <source>
        <strain evidence="2 3">KCTC23259</strain>
    </source>
</reference>
<name>A0AAE3H1S5_9BACT</name>
<evidence type="ECO:0000313" key="3">
    <source>
        <dbReference type="Proteomes" id="UP001204144"/>
    </source>
</evidence>
<feature type="compositionally biased region" description="Gly residues" evidence="1">
    <location>
        <begin position="86"/>
        <end position="110"/>
    </location>
</feature>
<gene>
    <name evidence="2" type="ORF">EGI31_06905</name>
</gene>
<protein>
    <submittedName>
        <fullName evidence="2">Spore coat protein CotH</fullName>
    </submittedName>
</protein>
<feature type="region of interest" description="Disordered" evidence="1">
    <location>
        <begin position="86"/>
        <end position="112"/>
    </location>
</feature>
<keyword evidence="2" id="KW-0946">Virion</keyword>
<dbReference type="Proteomes" id="UP001204144">
    <property type="component" value="Unassembled WGS sequence"/>
</dbReference>
<keyword evidence="2" id="KW-0167">Capsid protein</keyword>
<comment type="caution">
    <text evidence="2">The sequence shown here is derived from an EMBL/GenBank/DDBJ whole genome shotgun (WGS) entry which is preliminary data.</text>
</comment>
<keyword evidence="3" id="KW-1185">Reference proteome</keyword>
<dbReference type="Pfam" id="PF08757">
    <property type="entry name" value="CotH"/>
    <property type="match status" value="1"/>
</dbReference>
<organism evidence="2 3">
    <name type="scientific">Lacihabitans soyangensis</name>
    <dbReference type="NCBI Taxonomy" id="869394"/>
    <lineage>
        <taxon>Bacteria</taxon>
        <taxon>Pseudomonadati</taxon>
        <taxon>Bacteroidota</taxon>
        <taxon>Cytophagia</taxon>
        <taxon>Cytophagales</taxon>
        <taxon>Leadbetterellaceae</taxon>
        <taxon>Lacihabitans</taxon>
    </lineage>
</organism>
<feature type="compositionally biased region" description="Polar residues" evidence="1">
    <location>
        <begin position="30"/>
        <end position="42"/>
    </location>
</feature>
<proteinExistence type="predicted"/>
<dbReference type="InterPro" id="IPR014867">
    <property type="entry name" value="Spore_coat_CotH_CotH2/3/7"/>
</dbReference>
<dbReference type="EMBL" id="RJUF01000013">
    <property type="protein sequence ID" value="MCP9762680.1"/>
    <property type="molecule type" value="Genomic_DNA"/>
</dbReference>
<dbReference type="AlphaFoldDB" id="A0AAE3H1S5"/>
<dbReference type="PANTHER" id="PTHR40050:SF1">
    <property type="entry name" value="INNER SPORE COAT PROTEIN H"/>
    <property type="match status" value="1"/>
</dbReference>
<sequence length="468" mass="52031">MKYLLNALLILSLLSCVDKNTTDDVDPETVATNPDWTKASHSNDVEPDYNTVFPQDKVNTLEITIGKTNWEAIKADMVAKSKGTFGVGGGTQPGGGGQGGGGLPPGGNGGAVPSFGEEPEYVETSIKFNGKKWENVGFRLKGNSTLSSTWRSGIYKLPFRLNFDKYEDTHPEINDQRFYGFKELSFSAGVKDNSLIREKVTADIFRMAGIPAAQTSFYKVYIDFGDGHKYCGVYTMVEVVDDTMLKKQLGEDAGNIYKPESNFTSFSEATFEKKNNKTEADFSDVKGAITALNASNRTSDAAAWRANLEKYMNMDQFVKWLAVNTTLVNWDTYGGMAHNHYLYNHSTQKLLWIPWDNNEALTSQERVKLNLSGVATTWPLIKYVSEDQVYYAKYKAYVKEFNDNTFTTSKMNALFDNATNLITPFVNGSEKEAAPYSNLTNVSQFTAALPILKTHVVTRNNAVNAFVK</sequence>
<dbReference type="PROSITE" id="PS51257">
    <property type="entry name" value="PROKAR_LIPOPROTEIN"/>
    <property type="match status" value="1"/>
</dbReference>
<accession>A0AAE3H1S5</accession>
<dbReference type="PANTHER" id="PTHR40050">
    <property type="entry name" value="INNER SPORE COAT PROTEIN H"/>
    <property type="match status" value="1"/>
</dbReference>
<evidence type="ECO:0000313" key="2">
    <source>
        <dbReference type="EMBL" id="MCP9762680.1"/>
    </source>
</evidence>
<evidence type="ECO:0000256" key="1">
    <source>
        <dbReference type="SAM" id="MobiDB-lite"/>
    </source>
</evidence>
<feature type="region of interest" description="Disordered" evidence="1">
    <location>
        <begin position="24"/>
        <end position="43"/>
    </location>
</feature>